<evidence type="ECO:0000256" key="1">
    <source>
        <dbReference type="ARBA" id="ARBA00004924"/>
    </source>
</evidence>
<feature type="domain" description="Aerobactin siderophore biosynthesis IucA/IucC-like C-terminal" evidence="4">
    <location>
        <begin position="415"/>
        <end position="572"/>
    </location>
</feature>
<reference evidence="5 6" key="1">
    <citation type="submission" date="2018-04" db="EMBL/GenBank/DDBJ databases">
        <title>Genomic Encyclopedia of Archaeal and Bacterial Type Strains, Phase II (KMG-II): from individual species to whole genera.</title>
        <authorList>
            <person name="Goeker M."/>
        </authorList>
    </citation>
    <scope>NUCLEOTIDE SEQUENCE [LARGE SCALE GENOMIC DNA]</scope>
    <source>
        <strain evidence="5 6">DSM 45787</strain>
    </source>
</reference>
<feature type="domain" description="Aerobactin siderophore biosynthesis IucA/IucC N-terminal" evidence="3">
    <location>
        <begin position="163"/>
        <end position="383"/>
    </location>
</feature>
<dbReference type="EMBL" id="QBKR01000002">
    <property type="protein sequence ID" value="PTX64687.1"/>
    <property type="molecule type" value="Genomic_DNA"/>
</dbReference>
<dbReference type="Pfam" id="PF04183">
    <property type="entry name" value="IucA_IucC"/>
    <property type="match status" value="1"/>
</dbReference>
<dbReference type="InterPro" id="IPR022770">
    <property type="entry name" value="IucA/IucC-like_C"/>
</dbReference>
<comment type="similarity">
    <text evidence="2">Belongs to the IucA/IucC family.</text>
</comment>
<dbReference type="GO" id="GO:0016881">
    <property type="term" value="F:acid-amino acid ligase activity"/>
    <property type="evidence" value="ECO:0007669"/>
    <property type="project" value="UniProtKB-ARBA"/>
</dbReference>
<dbReference type="InterPro" id="IPR007310">
    <property type="entry name" value="Aerobactin_biosyn_IucA/IucC_N"/>
</dbReference>
<gene>
    <name evidence="5" type="ORF">C8P63_102182</name>
</gene>
<dbReference type="Pfam" id="PF06276">
    <property type="entry name" value="FhuF"/>
    <property type="match status" value="1"/>
</dbReference>
<dbReference type="Proteomes" id="UP000244240">
    <property type="component" value="Unassembled WGS sequence"/>
</dbReference>
<evidence type="ECO:0000313" key="5">
    <source>
        <dbReference type="EMBL" id="PTX64687.1"/>
    </source>
</evidence>
<comment type="caution">
    <text evidence="5">The sequence shown here is derived from an EMBL/GenBank/DDBJ whole genome shotgun (WGS) entry which is preliminary data.</text>
</comment>
<dbReference type="PANTHER" id="PTHR34384">
    <property type="entry name" value="L-2,3-DIAMINOPROPANOATE--CITRATE LIGASE"/>
    <property type="match status" value="1"/>
</dbReference>
<dbReference type="Gene3D" id="1.10.510.40">
    <property type="match status" value="1"/>
</dbReference>
<dbReference type="PANTHER" id="PTHR34384:SF5">
    <property type="entry name" value="L-2,3-DIAMINOPROPANOATE--CITRATE LIGASE"/>
    <property type="match status" value="1"/>
</dbReference>
<keyword evidence="6" id="KW-1185">Reference proteome</keyword>
<evidence type="ECO:0000259" key="4">
    <source>
        <dbReference type="Pfam" id="PF06276"/>
    </source>
</evidence>
<dbReference type="InterPro" id="IPR037455">
    <property type="entry name" value="LucA/IucC-like"/>
</dbReference>
<sequence length="594" mass="67837">MENGWTTAASEAKAAEKSAIRRLLNAYLRESGIPDPRIRSGVEESTPEGGVVGNIPGEPFSLDLNGKKLYGYLIHYSPSGHHRYADLLRADRGKGWEQVTTAVELARFLLEDGLPNEGPERKRLERFLAQVRNSVEKTALYLRKEAERGHPRRVWRPDLGGKEAEQALTAGHPFHPTPKSSEGFQPEDLKQYAPEMGASFRLHYLAVHPSLLEEERLPGWEGEPVPDEVRESASGRLNAGQRDFGLLPLHPWQARHLLQQPWFSERVREGSLVDLGPLGEPVYPTSSVRTVCHPGRLKAWKLPLRVRITHFFRTNPPEHIRRTLDAGVYVSRCRRGWSDPGFGVLLDWGCRRIGARAEDTAVLFREHPFPEPGPTPWVVASLLEERQGEEPWLVQIVRRAGGGKKGPLSPAWVRKWLKAYLRIAFKPVLHTWIRDGISLEAHVQNCLVEVEENWPVRFWVRDMEGVSVSRDRLPKGAPIPPESPVLYGDEEAWKRLKYYAVTNHLGHLIHVLAFHGGIKEQRLWGDFRDSLIEWRKEWTEDAARYVDDLLHHPHLPAKANLVSRLHERGERPDYVMIPNPIREVNGRDVETDRH</sequence>
<evidence type="ECO:0000313" key="6">
    <source>
        <dbReference type="Proteomes" id="UP000244240"/>
    </source>
</evidence>
<dbReference type="OrthoDB" id="2989563at2"/>
<evidence type="ECO:0000256" key="2">
    <source>
        <dbReference type="ARBA" id="ARBA00007832"/>
    </source>
</evidence>
<dbReference type="Gene3D" id="6.10.250.3370">
    <property type="match status" value="1"/>
</dbReference>
<accession>A0A2T6C8P4</accession>
<evidence type="ECO:0000259" key="3">
    <source>
        <dbReference type="Pfam" id="PF04183"/>
    </source>
</evidence>
<proteinExistence type="inferred from homology"/>
<organism evidence="5 6">
    <name type="scientific">Melghirimyces profundicolus</name>
    <dbReference type="NCBI Taxonomy" id="1242148"/>
    <lineage>
        <taxon>Bacteria</taxon>
        <taxon>Bacillati</taxon>
        <taxon>Bacillota</taxon>
        <taxon>Bacilli</taxon>
        <taxon>Bacillales</taxon>
        <taxon>Thermoactinomycetaceae</taxon>
        <taxon>Melghirimyces</taxon>
    </lineage>
</organism>
<name>A0A2T6C8P4_9BACL</name>
<dbReference type="AlphaFoldDB" id="A0A2T6C8P4"/>
<dbReference type="GO" id="GO:0019290">
    <property type="term" value="P:siderophore biosynthetic process"/>
    <property type="evidence" value="ECO:0007669"/>
    <property type="project" value="InterPro"/>
</dbReference>
<protein>
    <submittedName>
        <fullName evidence="5">Siderophore synthetase component</fullName>
    </submittedName>
</protein>
<comment type="pathway">
    <text evidence="1">Siderophore biosynthesis.</text>
</comment>
<dbReference type="RefSeq" id="WP_108021742.1">
    <property type="nucleotide sequence ID" value="NZ_QBKR01000002.1"/>
</dbReference>